<name>A0A3N4KCJ8_9PEZI</name>
<feature type="transmembrane region" description="Helical" evidence="1">
    <location>
        <begin position="9"/>
        <end position="27"/>
    </location>
</feature>
<gene>
    <name evidence="2" type="ORF">P167DRAFT_423803</name>
</gene>
<protein>
    <submittedName>
        <fullName evidence="2">Uncharacterized protein</fullName>
    </submittedName>
</protein>
<evidence type="ECO:0000256" key="1">
    <source>
        <dbReference type="SAM" id="Phobius"/>
    </source>
</evidence>
<keyword evidence="1" id="KW-0472">Membrane</keyword>
<accession>A0A3N4KCJ8</accession>
<dbReference type="AlphaFoldDB" id="A0A3N4KCJ8"/>
<dbReference type="Proteomes" id="UP000277580">
    <property type="component" value="Unassembled WGS sequence"/>
</dbReference>
<keyword evidence="1" id="KW-1133">Transmembrane helix</keyword>
<sequence>MYVGGTRGLVYVLSHLSVAIFFGALAIPPREDMCCGLHVLVWVRRLLAIIGNDSAEVPNTRTRIHMFETIIPPLKNRLLVRRSLGTQSVKLRLIIAGSSINLRWKPRCRKTTFRFSLVVENNHTPREQDLPRRFLVRCFPREPAAPGNS</sequence>
<keyword evidence="3" id="KW-1185">Reference proteome</keyword>
<dbReference type="InParanoid" id="A0A3N4KCJ8"/>
<reference evidence="2 3" key="1">
    <citation type="journal article" date="2018" name="Nat. Ecol. Evol.">
        <title>Pezizomycetes genomes reveal the molecular basis of ectomycorrhizal truffle lifestyle.</title>
        <authorList>
            <person name="Murat C."/>
            <person name="Payen T."/>
            <person name="Noel B."/>
            <person name="Kuo A."/>
            <person name="Morin E."/>
            <person name="Chen J."/>
            <person name="Kohler A."/>
            <person name="Krizsan K."/>
            <person name="Balestrini R."/>
            <person name="Da Silva C."/>
            <person name="Montanini B."/>
            <person name="Hainaut M."/>
            <person name="Levati E."/>
            <person name="Barry K.W."/>
            <person name="Belfiori B."/>
            <person name="Cichocki N."/>
            <person name="Clum A."/>
            <person name="Dockter R.B."/>
            <person name="Fauchery L."/>
            <person name="Guy J."/>
            <person name="Iotti M."/>
            <person name="Le Tacon F."/>
            <person name="Lindquist E.A."/>
            <person name="Lipzen A."/>
            <person name="Malagnac F."/>
            <person name="Mello A."/>
            <person name="Molinier V."/>
            <person name="Miyauchi S."/>
            <person name="Poulain J."/>
            <person name="Riccioni C."/>
            <person name="Rubini A."/>
            <person name="Sitrit Y."/>
            <person name="Splivallo R."/>
            <person name="Traeger S."/>
            <person name="Wang M."/>
            <person name="Zifcakova L."/>
            <person name="Wipf D."/>
            <person name="Zambonelli A."/>
            <person name="Paolocci F."/>
            <person name="Nowrousian M."/>
            <person name="Ottonello S."/>
            <person name="Baldrian P."/>
            <person name="Spatafora J.W."/>
            <person name="Henrissat B."/>
            <person name="Nagy L.G."/>
            <person name="Aury J.M."/>
            <person name="Wincker P."/>
            <person name="Grigoriev I.V."/>
            <person name="Bonfante P."/>
            <person name="Martin F.M."/>
        </authorList>
    </citation>
    <scope>NUCLEOTIDE SEQUENCE [LARGE SCALE GENOMIC DNA]</scope>
    <source>
        <strain evidence="2 3">CCBAS932</strain>
    </source>
</reference>
<evidence type="ECO:0000313" key="2">
    <source>
        <dbReference type="EMBL" id="RPB07198.1"/>
    </source>
</evidence>
<keyword evidence="1" id="KW-0812">Transmembrane</keyword>
<evidence type="ECO:0000313" key="3">
    <source>
        <dbReference type="Proteomes" id="UP000277580"/>
    </source>
</evidence>
<organism evidence="2 3">
    <name type="scientific">Morchella conica CCBAS932</name>
    <dbReference type="NCBI Taxonomy" id="1392247"/>
    <lineage>
        <taxon>Eukaryota</taxon>
        <taxon>Fungi</taxon>
        <taxon>Dikarya</taxon>
        <taxon>Ascomycota</taxon>
        <taxon>Pezizomycotina</taxon>
        <taxon>Pezizomycetes</taxon>
        <taxon>Pezizales</taxon>
        <taxon>Morchellaceae</taxon>
        <taxon>Morchella</taxon>
    </lineage>
</organism>
<proteinExistence type="predicted"/>
<dbReference type="EMBL" id="ML119192">
    <property type="protein sequence ID" value="RPB07198.1"/>
    <property type="molecule type" value="Genomic_DNA"/>
</dbReference>